<dbReference type="PANTHER" id="PTHR39178:SF1">
    <property type="entry name" value="RIBOSOMAL-PROCESSING CYSTEINE PROTEASE PRP"/>
    <property type="match status" value="1"/>
</dbReference>
<dbReference type="GO" id="GO:0008233">
    <property type="term" value="F:peptidase activity"/>
    <property type="evidence" value="ECO:0007669"/>
    <property type="project" value="UniProtKB-KW"/>
</dbReference>
<proteinExistence type="inferred from homology"/>
<dbReference type="RefSeq" id="WP_135224463.1">
    <property type="nucleotide sequence ID" value="NZ_CP132508.1"/>
</dbReference>
<dbReference type="CDD" id="cd16332">
    <property type="entry name" value="Prp-like"/>
    <property type="match status" value="1"/>
</dbReference>
<keyword evidence="2 7" id="KW-0645">Protease</keyword>
<evidence type="ECO:0000256" key="3">
    <source>
        <dbReference type="ARBA" id="ARBA00022801"/>
    </source>
</evidence>
<gene>
    <name evidence="7" type="ORF">Q5761_11400</name>
</gene>
<evidence type="ECO:0000256" key="5">
    <source>
        <dbReference type="ARBA" id="ARBA00044503"/>
    </source>
</evidence>
<keyword evidence="1" id="KW-0690">Ribosome biogenesis</keyword>
<dbReference type="Gene3D" id="3.30.70.1490">
    <property type="entry name" value="Cysteine protease Prp"/>
    <property type="match status" value="1"/>
</dbReference>
<evidence type="ECO:0000256" key="2">
    <source>
        <dbReference type="ARBA" id="ARBA00022670"/>
    </source>
</evidence>
<dbReference type="SUPFAM" id="SSF118010">
    <property type="entry name" value="TM1457-like"/>
    <property type="match status" value="1"/>
</dbReference>
<organism evidence="7 8">
    <name type="scientific">Thermaerobacter composti</name>
    <dbReference type="NCBI Taxonomy" id="554949"/>
    <lineage>
        <taxon>Bacteria</taxon>
        <taxon>Bacillati</taxon>
        <taxon>Bacillota</taxon>
        <taxon>Clostridia</taxon>
        <taxon>Eubacteriales</taxon>
        <taxon>Clostridiales Family XVII. Incertae Sedis</taxon>
        <taxon>Thermaerobacter</taxon>
    </lineage>
</organism>
<keyword evidence="8" id="KW-1185">Reference proteome</keyword>
<dbReference type="Proteomes" id="UP001304683">
    <property type="component" value="Chromosome"/>
</dbReference>
<sequence length="114" mass="12258">MIRAVFYRDGQGAITRFEISGHAGFAERGEDIVCAAVSALSQAAILGLEEVLDLVPEVELDEEGRLVCQLPAEVPADVARAAQAILETARVGIQAIAGEYDDYVRVEERRSGGR</sequence>
<protein>
    <recommendedName>
        <fullName evidence="6">Ribosomal processing cysteine protease Prp</fullName>
    </recommendedName>
</protein>
<evidence type="ECO:0000256" key="1">
    <source>
        <dbReference type="ARBA" id="ARBA00022517"/>
    </source>
</evidence>
<keyword evidence="4" id="KW-0788">Thiol protease</keyword>
<comment type="similarity">
    <text evidence="5">Belongs to the Prp family.</text>
</comment>
<evidence type="ECO:0000256" key="4">
    <source>
        <dbReference type="ARBA" id="ARBA00022807"/>
    </source>
</evidence>
<evidence type="ECO:0000313" key="7">
    <source>
        <dbReference type="EMBL" id="WPD18949.1"/>
    </source>
</evidence>
<dbReference type="EMBL" id="CP132508">
    <property type="protein sequence ID" value="WPD18949.1"/>
    <property type="molecule type" value="Genomic_DNA"/>
</dbReference>
<keyword evidence="3" id="KW-0378">Hydrolase</keyword>
<dbReference type="Pfam" id="PF04327">
    <property type="entry name" value="Peptidase_Prp"/>
    <property type="match status" value="1"/>
</dbReference>
<dbReference type="PANTHER" id="PTHR39178">
    <property type="entry name" value="HYPOTHETICAL RIBOSOME-ASSOCIATED PROTEIN"/>
    <property type="match status" value="1"/>
</dbReference>
<dbReference type="InterPro" id="IPR036764">
    <property type="entry name" value="Peptidase_Prp_sf"/>
</dbReference>
<name>A0ABZ0QNX8_9FIRM</name>
<accession>A0ABZ0QNX8</accession>
<dbReference type="InterPro" id="IPR007422">
    <property type="entry name" value="Peptidase_Prp"/>
</dbReference>
<evidence type="ECO:0000256" key="6">
    <source>
        <dbReference type="ARBA" id="ARBA00044538"/>
    </source>
</evidence>
<evidence type="ECO:0000313" key="8">
    <source>
        <dbReference type="Proteomes" id="UP001304683"/>
    </source>
</evidence>
<dbReference type="GO" id="GO:0006508">
    <property type="term" value="P:proteolysis"/>
    <property type="evidence" value="ECO:0007669"/>
    <property type="project" value="UniProtKB-KW"/>
</dbReference>
<reference evidence="7 8" key="1">
    <citation type="submission" date="2023-08" db="EMBL/GenBank/DDBJ databases">
        <title>Genome sequence of Thermaerobacter compostii strain Ins1, a spore-forming filamentous bacterium isolated from a deep geothermal reservoir.</title>
        <authorList>
            <person name="Bregnard D."/>
            <person name="Gonzalez D."/>
            <person name="Junier P."/>
        </authorList>
    </citation>
    <scope>NUCLEOTIDE SEQUENCE [LARGE SCALE GENOMIC DNA]</scope>
    <source>
        <strain evidence="7 8">Ins1</strain>
    </source>
</reference>